<dbReference type="InterPro" id="IPR002716">
    <property type="entry name" value="PIN_dom"/>
</dbReference>
<comment type="function">
    <text evidence="8">Toxic component of a toxin-antitoxin (TA) system. An RNase.</text>
</comment>
<evidence type="ECO:0000256" key="1">
    <source>
        <dbReference type="ARBA" id="ARBA00001946"/>
    </source>
</evidence>
<evidence type="ECO:0000256" key="3">
    <source>
        <dbReference type="ARBA" id="ARBA00022722"/>
    </source>
</evidence>
<dbReference type="GO" id="GO:0016787">
    <property type="term" value="F:hydrolase activity"/>
    <property type="evidence" value="ECO:0007669"/>
    <property type="project" value="UniProtKB-KW"/>
</dbReference>
<dbReference type="SMART" id="SM00670">
    <property type="entry name" value="PINc"/>
    <property type="match status" value="1"/>
</dbReference>
<keyword evidence="4 8" id="KW-0479">Metal-binding</keyword>
<evidence type="ECO:0000259" key="9">
    <source>
        <dbReference type="SMART" id="SM00670"/>
    </source>
</evidence>
<keyword evidence="6 8" id="KW-0460">Magnesium</keyword>
<dbReference type="HAMAP" id="MF_00265">
    <property type="entry name" value="VapC_Nob1"/>
    <property type="match status" value="1"/>
</dbReference>
<comment type="caution">
    <text evidence="10">The sequence shown here is derived from an EMBL/GenBank/DDBJ whole genome shotgun (WGS) entry which is preliminary data.</text>
</comment>
<reference evidence="10 11" key="1">
    <citation type="submission" date="2020-08" db="EMBL/GenBank/DDBJ databases">
        <title>Genomic Encyclopedia of Type Strains, Phase IV (KMG-IV): sequencing the most valuable type-strain genomes for metagenomic binning, comparative biology and taxonomic classification.</title>
        <authorList>
            <person name="Goeker M."/>
        </authorList>
    </citation>
    <scope>NUCLEOTIDE SEQUENCE [LARGE SCALE GENOMIC DNA]</scope>
    <source>
        <strain evidence="10 11">DSM 29853</strain>
    </source>
</reference>
<dbReference type="GO" id="GO:0090729">
    <property type="term" value="F:toxin activity"/>
    <property type="evidence" value="ECO:0007669"/>
    <property type="project" value="UniProtKB-KW"/>
</dbReference>
<name>A0A7W6NJA6_9HYPH</name>
<evidence type="ECO:0000313" key="10">
    <source>
        <dbReference type="EMBL" id="MBB4063097.1"/>
    </source>
</evidence>
<dbReference type="Proteomes" id="UP000528286">
    <property type="component" value="Unassembled WGS sequence"/>
</dbReference>
<evidence type="ECO:0000256" key="7">
    <source>
        <dbReference type="ARBA" id="ARBA00038093"/>
    </source>
</evidence>
<dbReference type="PANTHER" id="PTHR33653:SF1">
    <property type="entry name" value="RIBONUCLEASE VAPC2"/>
    <property type="match status" value="1"/>
</dbReference>
<feature type="domain" description="PIN" evidence="9">
    <location>
        <begin position="1"/>
        <end position="120"/>
    </location>
</feature>
<keyword evidence="8" id="KW-0800">Toxin</keyword>
<gene>
    <name evidence="8" type="primary">vapC</name>
    <name evidence="10" type="ORF">GGR23_000258</name>
</gene>
<dbReference type="Gene3D" id="3.40.50.1010">
    <property type="entry name" value="5'-nuclease"/>
    <property type="match status" value="1"/>
</dbReference>
<evidence type="ECO:0000256" key="2">
    <source>
        <dbReference type="ARBA" id="ARBA00022649"/>
    </source>
</evidence>
<dbReference type="RefSeq" id="WP_183364295.1">
    <property type="nucleotide sequence ID" value="NZ_JACIEZ010000001.1"/>
</dbReference>
<dbReference type="EMBL" id="JACIEZ010000001">
    <property type="protein sequence ID" value="MBB4063097.1"/>
    <property type="molecule type" value="Genomic_DNA"/>
</dbReference>
<evidence type="ECO:0000256" key="4">
    <source>
        <dbReference type="ARBA" id="ARBA00022723"/>
    </source>
</evidence>
<evidence type="ECO:0000256" key="5">
    <source>
        <dbReference type="ARBA" id="ARBA00022801"/>
    </source>
</evidence>
<keyword evidence="11" id="KW-1185">Reference proteome</keyword>
<evidence type="ECO:0000256" key="8">
    <source>
        <dbReference type="HAMAP-Rule" id="MF_00265"/>
    </source>
</evidence>
<dbReference type="GO" id="GO:0004519">
    <property type="term" value="F:endonuclease activity"/>
    <property type="evidence" value="ECO:0007669"/>
    <property type="project" value="UniProtKB-KW"/>
</dbReference>
<keyword evidence="10" id="KW-0255">Endonuclease</keyword>
<dbReference type="InterPro" id="IPR029060">
    <property type="entry name" value="PIN-like_dom_sf"/>
</dbReference>
<proteinExistence type="inferred from homology"/>
<dbReference type="AlphaFoldDB" id="A0A7W6NJA6"/>
<feature type="binding site" evidence="8">
    <location>
        <position position="6"/>
    </location>
    <ligand>
        <name>Mg(2+)</name>
        <dbReference type="ChEBI" id="CHEBI:18420"/>
    </ligand>
</feature>
<dbReference type="InterPro" id="IPR022907">
    <property type="entry name" value="VapC_family"/>
</dbReference>
<dbReference type="SUPFAM" id="SSF88723">
    <property type="entry name" value="PIN domain-like"/>
    <property type="match status" value="1"/>
</dbReference>
<dbReference type="InterPro" id="IPR050556">
    <property type="entry name" value="Type_II_TA_system_RNase"/>
</dbReference>
<protein>
    <recommendedName>
        <fullName evidence="8">Ribonuclease VapC</fullName>
        <shortName evidence="8">RNase VapC</shortName>
        <ecNumber evidence="8">3.1.-.-</ecNumber>
    </recommendedName>
    <alternativeName>
        <fullName evidence="8">Toxin VapC</fullName>
    </alternativeName>
</protein>
<dbReference type="GO" id="GO:0000287">
    <property type="term" value="F:magnesium ion binding"/>
    <property type="evidence" value="ECO:0007669"/>
    <property type="project" value="UniProtKB-UniRule"/>
</dbReference>
<keyword evidence="2 8" id="KW-1277">Toxin-antitoxin system</keyword>
<organism evidence="10 11">
    <name type="scientific">Gellertiella hungarica</name>
    <dbReference type="NCBI Taxonomy" id="1572859"/>
    <lineage>
        <taxon>Bacteria</taxon>
        <taxon>Pseudomonadati</taxon>
        <taxon>Pseudomonadota</taxon>
        <taxon>Alphaproteobacteria</taxon>
        <taxon>Hyphomicrobiales</taxon>
        <taxon>Rhizobiaceae</taxon>
        <taxon>Gellertiella</taxon>
    </lineage>
</organism>
<evidence type="ECO:0000313" key="11">
    <source>
        <dbReference type="Proteomes" id="UP000528286"/>
    </source>
</evidence>
<comment type="similarity">
    <text evidence="7 8">Belongs to the PINc/VapC protein family.</text>
</comment>
<dbReference type="PANTHER" id="PTHR33653">
    <property type="entry name" value="RIBONUCLEASE VAPC2"/>
    <property type="match status" value="1"/>
</dbReference>
<keyword evidence="5 8" id="KW-0378">Hydrolase</keyword>
<accession>A0A7W6NJA6</accession>
<dbReference type="GO" id="GO:0004540">
    <property type="term" value="F:RNA nuclease activity"/>
    <property type="evidence" value="ECO:0007669"/>
    <property type="project" value="InterPro"/>
</dbReference>
<comment type="cofactor">
    <cofactor evidence="1 8">
        <name>Mg(2+)</name>
        <dbReference type="ChEBI" id="CHEBI:18420"/>
    </cofactor>
</comment>
<sequence length="132" mass="14880">MRYLLDANIISALVSDPRGRVAERIGTVGEDNVFTSVIVRAEILFGLRKRRSEELDRKVYAILQRLYTAPFEPPADEAYAKIRERLTSEGRIIGPNDLLIAAHALALDAVLVSDNMKEFSRIAGLKVENWIR</sequence>
<evidence type="ECO:0000256" key="6">
    <source>
        <dbReference type="ARBA" id="ARBA00022842"/>
    </source>
</evidence>
<keyword evidence="3 8" id="KW-0540">Nuclease</keyword>
<dbReference type="Pfam" id="PF01850">
    <property type="entry name" value="PIN"/>
    <property type="match status" value="1"/>
</dbReference>
<dbReference type="EC" id="3.1.-.-" evidence="8"/>
<feature type="binding site" evidence="8">
    <location>
        <position position="97"/>
    </location>
    <ligand>
        <name>Mg(2+)</name>
        <dbReference type="ChEBI" id="CHEBI:18420"/>
    </ligand>
</feature>